<keyword evidence="4 6" id="KW-1133">Transmembrane helix</keyword>
<evidence type="ECO:0000256" key="5">
    <source>
        <dbReference type="ARBA" id="ARBA00023136"/>
    </source>
</evidence>
<dbReference type="InterPro" id="IPR013057">
    <property type="entry name" value="AA_transpt_TM"/>
</dbReference>
<proteinExistence type="predicted"/>
<protein>
    <submittedName>
        <fullName evidence="8">Amino acid transporter family protein</fullName>
    </submittedName>
</protein>
<feature type="domain" description="Amino acid transporter transmembrane" evidence="7">
    <location>
        <begin position="58"/>
        <end position="152"/>
    </location>
</feature>
<gene>
    <name evidence="8" type="ORF">STAS_22410</name>
</gene>
<evidence type="ECO:0000256" key="3">
    <source>
        <dbReference type="ARBA" id="ARBA00022970"/>
    </source>
</evidence>
<keyword evidence="5 6" id="KW-0472">Membrane</keyword>
<evidence type="ECO:0000259" key="7">
    <source>
        <dbReference type="Pfam" id="PF01490"/>
    </source>
</evidence>
<dbReference type="GO" id="GO:0015175">
    <property type="term" value="F:neutral L-amino acid transmembrane transporter activity"/>
    <property type="evidence" value="ECO:0007669"/>
    <property type="project" value="TreeGrafter"/>
</dbReference>
<dbReference type="Pfam" id="PF01490">
    <property type="entry name" value="Aa_trans"/>
    <property type="match status" value="1"/>
</dbReference>
<dbReference type="PANTHER" id="PTHR22950:SF529">
    <property type="entry name" value="AMINO ACID TRANSPORTER AVT3B"/>
    <property type="match status" value="1"/>
</dbReference>
<dbReference type="GO" id="GO:0005774">
    <property type="term" value="C:vacuolar membrane"/>
    <property type="evidence" value="ECO:0007669"/>
    <property type="project" value="TreeGrafter"/>
</dbReference>
<dbReference type="AlphaFoldDB" id="A0A5A7QK62"/>
<dbReference type="PANTHER" id="PTHR22950">
    <property type="entry name" value="AMINO ACID TRANSPORTER"/>
    <property type="match status" value="1"/>
</dbReference>
<keyword evidence="9" id="KW-1185">Reference proteome</keyword>
<keyword evidence="2 6" id="KW-0812">Transmembrane</keyword>
<evidence type="ECO:0000313" key="8">
    <source>
        <dbReference type="EMBL" id="GER45450.1"/>
    </source>
</evidence>
<organism evidence="8 9">
    <name type="scientific">Striga asiatica</name>
    <name type="common">Asiatic witchweed</name>
    <name type="synonym">Buchnera asiatica</name>
    <dbReference type="NCBI Taxonomy" id="4170"/>
    <lineage>
        <taxon>Eukaryota</taxon>
        <taxon>Viridiplantae</taxon>
        <taxon>Streptophyta</taxon>
        <taxon>Embryophyta</taxon>
        <taxon>Tracheophyta</taxon>
        <taxon>Spermatophyta</taxon>
        <taxon>Magnoliopsida</taxon>
        <taxon>eudicotyledons</taxon>
        <taxon>Gunneridae</taxon>
        <taxon>Pentapetalae</taxon>
        <taxon>asterids</taxon>
        <taxon>lamiids</taxon>
        <taxon>Lamiales</taxon>
        <taxon>Orobanchaceae</taxon>
        <taxon>Buchnereae</taxon>
        <taxon>Striga</taxon>
    </lineage>
</organism>
<sequence length="178" mass="19720">MAMGAIYAALRVSRVQPIEKYGVQIWLVCQFPAAGGHPSAVRRQKAPRLSSQTKTFANVGAGVLSLPYTFMRTGCLTSLVTVFLVAALTYDCMMLLIHTRRKLEDSAACAFTKISSFGDLGLAVCGPIARFIVDALIVLSQAGFCIGIPYLHRQHAHQPFRLFLRRKPYNFRTSRLKL</sequence>
<evidence type="ECO:0000256" key="1">
    <source>
        <dbReference type="ARBA" id="ARBA00004141"/>
    </source>
</evidence>
<comment type="caution">
    <text evidence="8">The sequence shown here is derived from an EMBL/GenBank/DDBJ whole genome shotgun (WGS) entry which is preliminary data.</text>
</comment>
<accession>A0A5A7QK62</accession>
<dbReference type="OrthoDB" id="513400at2759"/>
<dbReference type="Proteomes" id="UP000325081">
    <property type="component" value="Unassembled WGS sequence"/>
</dbReference>
<evidence type="ECO:0000256" key="6">
    <source>
        <dbReference type="SAM" id="Phobius"/>
    </source>
</evidence>
<evidence type="ECO:0000256" key="4">
    <source>
        <dbReference type="ARBA" id="ARBA00022989"/>
    </source>
</evidence>
<dbReference type="EMBL" id="BKCP01007182">
    <property type="protein sequence ID" value="GER45450.1"/>
    <property type="molecule type" value="Genomic_DNA"/>
</dbReference>
<feature type="transmembrane region" description="Helical" evidence="6">
    <location>
        <begin position="76"/>
        <end position="97"/>
    </location>
</feature>
<comment type="subcellular location">
    <subcellularLocation>
        <location evidence="1">Membrane</location>
        <topology evidence="1">Multi-pass membrane protein</topology>
    </subcellularLocation>
</comment>
<dbReference type="GO" id="GO:0015179">
    <property type="term" value="F:L-amino acid transmembrane transporter activity"/>
    <property type="evidence" value="ECO:0007669"/>
    <property type="project" value="TreeGrafter"/>
</dbReference>
<keyword evidence="3" id="KW-0813">Transport</keyword>
<keyword evidence="3" id="KW-0029">Amino-acid transport</keyword>
<name>A0A5A7QK62_STRAF</name>
<evidence type="ECO:0000256" key="2">
    <source>
        <dbReference type="ARBA" id="ARBA00022692"/>
    </source>
</evidence>
<evidence type="ECO:0000313" key="9">
    <source>
        <dbReference type="Proteomes" id="UP000325081"/>
    </source>
</evidence>
<reference evidence="9" key="1">
    <citation type="journal article" date="2019" name="Curr. Biol.">
        <title>Genome Sequence of Striga asiatica Provides Insight into the Evolution of Plant Parasitism.</title>
        <authorList>
            <person name="Yoshida S."/>
            <person name="Kim S."/>
            <person name="Wafula E.K."/>
            <person name="Tanskanen J."/>
            <person name="Kim Y.M."/>
            <person name="Honaas L."/>
            <person name="Yang Z."/>
            <person name="Spallek T."/>
            <person name="Conn C.E."/>
            <person name="Ichihashi Y."/>
            <person name="Cheong K."/>
            <person name="Cui S."/>
            <person name="Der J.P."/>
            <person name="Gundlach H."/>
            <person name="Jiao Y."/>
            <person name="Hori C."/>
            <person name="Ishida J.K."/>
            <person name="Kasahara H."/>
            <person name="Kiba T."/>
            <person name="Kim M.S."/>
            <person name="Koo N."/>
            <person name="Laohavisit A."/>
            <person name="Lee Y.H."/>
            <person name="Lumba S."/>
            <person name="McCourt P."/>
            <person name="Mortimer J.C."/>
            <person name="Mutuku J.M."/>
            <person name="Nomura T."/>
            <person name="Sasaki-Sekimoto Y."/>
            <person name="Seto Y."/>
            <person name="Wang Y."/>
            <person name="Wakatake T."/>
            <person name="Sakakibara H."/>
            <person name="Demura T."/>
            <person name="Yamaguchi S."/>
            <person name="Yoneyama K."/>
            <person name="Manabe R.I."/>
            <person name="Nelson D.C."/>
            <person name="Schulman A.H."/>
            <person name="Timko M.P."/>
            <person name="dePamphilis C.W."/>
            <person name="Choi D."/>
            <person name="Shirasu K."/>
        </authorList>
    </citation>
    <scope>NUCLEOTIDE SEQUENCE [LARGE SCALE GENOMIC DNA]</scope>
    <source>
        <strain evidence="9">cv. UVA1</strain>
    </source>
</reference>